<evidence type="ECO:0000313" key="6">
    <source>
        <dbReference type="Proteomes" id="UP000294513"/>
    </source>
</evidence>
<dbReference type="GO" id="GO:0031412">
    <property type="term" value="P:gas vesicle organization"/>
    <property type="evidence" value="ECO:0007669"/>
    <property type="project" value="InterPro"/>
</dbReference>
<dbReference type="Proteomes" id="UP000294513">
    <property type="component" value="Unassembled WGS sequence"/>
</dbReference>
<dbReference type="Pfam" id="PF06386">
    <property type="entry name" value="GvpL_GvpF"/>
    <property type="match status" value="1"/>
</dbReference>
<dbReference type="PANTHER" id="PTHR36852:SF1">
    <property type="entry name" value="PROTEIN GVPL 2"/>
    <property type="match status" value="1"/>
</dbReference>
<protein>
    <submittedName>
        <fullName evidence="5">GvpL/GvpF family gas vesicle protein</fullName>
    </submittedName>
</protein>
<evidence type="ECO:0000256" key="1">
    <source>
        <dbReference type="ARBA" id="ARBA00022987"/>
    </source>
</evidence>
<evidence type="ECO:0000256" key="2">
    <source>
        <dbReference type="ARBA" id="ARBA00035108"/>
    </source>
</evidence>
<dbReference type="InterPro" id="IPR009430">
    <property type="entry name" value="GvpL/GvpF"/>
</dbReference>
<sequence>MTDTAVYLYGVARGLDPAALDGTAGVAGSPVRGVVADGLTALVSTVRLDDYGEAALRANLEDLAWLEETARAHHDVVDRAARAAPTAPVRIATIYRDDARVAEVLAAQGDRFGEVLDSITGRSEWGVKAYARSEALRPGGPADAEASDPDPGGGLAPRAESLTGPTTGTGTAGGEAGGTGTAYLRRRQSEQRRRADAVRRMAERAADIHAELADHAVAARHHPPQDPRLSGRAGTQILNVAYLLDDEQADGFLAVTRALGDRLAAIEVEVTGPWPPYSFIDTGEVTPGPEPEDAAR</sequence>
<keyword evidence="6" id="KW-1185">Reference proteome</keyword>
<feature type="compositionally biased region" description="Basic and acidic residues" evidence="4">
    <location>
        <begin position="187"/>
        <end position="197"/>
    </location>
</feature>
<dbReference type="GO" id="GO:0031411">
    <property type="term" value="C:gas vesicle"/>
    <property type="evidence" value="ECO:0007669"/>
    <property type="project" value="UniProtKB-SubCell"/>
</dbReference>
<dbReference type="EMBL" id="SMKU01000005">
    <property type="protein sequence ID" value="TDD96678.1"/>
    <property type="molecule type" value="Genomic_DNA"/>
</dbReference>
<comment type="caution">
    <text evidence="5">The sequence shown here is derived from an EMBL/GenBank/DDBJ whole genome shotgun (WGS) entry which is preliminary data.</text>
</comment>
<proteinExistence type="inferred from homology"/>
<comment type="subcellular location">
    <subcellularLocation>
        <location evidence="2">Gas vesicle</location>
    </subcellularLocation>
</comment>
<organism evidence="5 6">
    <name type="scientific">Actinomadura rubrisoli</name>
    <dbReference type="NCBI Taxonomy" id="2530368"/>
    <lineage>
        <taxon>Bacteria</taxon>
        <taxon>Bacillati</taxon>
        <taxon>Actinomycetota</taxon>
        <taxon>Actinomycetes</taxon>
        <taxon>Streptosporangiales</taxon>
        <taxon>Thermomonosporaceae</taxon>
        <taxon>Actinomadura</taxon>
    </lineage>
</organism>
<feature type="compositionally biased region" description="Gly residues" evidence="4">
    <location>
        <begin position="170"/>
        <end position="180"/>
    </location>
</feature>
<dbReference type="RefSeq" id="WP_131889094.1">
    <property type="nucleotide sequence ID" value="NZ_SMKU01000005.1"/>
</dbReference>
<name>A0A4R5C9X5_9ACTN</name>
<comment type="similarity">
    <text evidence="3">Belongs to the gas vesicle GvpF/GvpL family.</text>
</comment>
<keyword evidence="1" id="KW-0304">Gas vesicle</keyword>
<dbReference type="OrthoDB" id="146444at2"/>
<evidence type="ECO:0000313" key="5">
    <source>
        <dbReference type="EMBL" id="TDD96678.1"/>
    </source>
</evidence>
<accession>A0A4R5C9X5</accession>
<reference evidence="5 6" key="1">
    <citation type="submission" date="2019-03" db="EMBL/GenBank/DDBJ databases">
        <title>Draft genome sequences of novel Actinobacteria.</title>
        <authorList>
            <person name="Sahin N."/>
            <person name="Ay H."/>
            <person name="Saygin H."/>
        </authorList>
    </citation>
    <scope>NUCLEOTIDE SEQUENCE [LARGE SCALE GENOMIC DNA]</scope>
    <source>
        <strain evidence="5 6">H3C3</strain>
    </source>
</reference>
<dbReference type="PANTHER" id="PTHR36852">
    <property type="entry name" value="PROTEIN GVPL 2"/>
    <property type="match status" value="1"/>
</dbReference>
<gene>
    <name evidence="5" type="ORF">E1298_02565</name>
</gene>
<evidence type="ECO:0000256" key="3">
    <source>
        <dbReference type="ARBA" id="ARBA00035643"/>
    </source>
</evidence>
<dbReference type="AlphaFoldDB" id="A0A4R5C9X5"/>
<evidence type="ECO:0000256" key="4">
    <source>
        <dbReference type="SAM" id="MobiDB-lite"/>
    </source>
</evidence>
<feature type="region of interest" description="Disordered" evidence="4">
    <location>
        <begin position="136"/>
        <end position="197"/>
    </location>
</feature>